<keyword evidence="1" id="KW-0472">Membrane</keyword>
<proteinExistence type="predicted"/>
<feature type="transmembrane region" description="Helical" evidence="1">
    <location>
        <begin position="103"/>
        <end position="123"/>
    </location>
</feature>
<evidence type="ECO:0000313" key="3">
    <source>
        <dbReference type="Proteomes" id="UP000681610"/>
    </source>
</evidence>
<protein>
    <submittedName>
        <fullName evidence="2">Uncharacterized protein</fullName>
    </submittedName>
</protein>
<dbReference type="EMBL" id="JAGDYP010000003">
    <property type="protein sequence ID" value="MBO1883889.1"/>
    <property type="molecule type" value="Genomic_DNA"/>
</dbReference>
<feature type="transmembrane region" description="Helical" evidence="1">
    <location>
        <begin position="33"/>
        <end position="52"/>
    </location>
</feature>
<keyword evidence="1" id="KW-1133">Transmembrane helix</keyword>
<name>A0ABS3PX16_9FLAO</name>
<reference evidence="2 3" key="1">
    <citation type="submission" date="2021-03" db="EMBL/GenBank/DDBJ databases">
        <title>Isolation and description of Capnocytophaga bilenii sp. nov., a novel Capnocytophaga species, isolated from a gingivitis subject.</title>
        <authorList>
            <person name="Antezack A."/>
            <person name="Monnet-Corti V."/>
            <person name="La Scola B."/>
        </authorList>
    </citation>
    <scope>NUCLEOTIDE SEQUENCE [LARGE SCALE GENOMIC DNA]</scope>
    <source>
        <strain evidence="2 3">Marseille-Q4570</strain>
    </source>
</reference>
<evidence type="ECO:0000313" key="2">
    <source>
        <dbReference type="EMBL" id="MBO1883889.1"/>
    </source>
</evidence>
<evidence type="ECO:0000256" key="1">
    <source>
        <dbReference type="SAM" id="Phobius"/>
    </source>
</evidence>
<feature type="transmembrane region" description="Helical" evidence="1">
    <location>
        <begin position="7"/>
        <end position="27"/>
    </location>
</feature>
<accession>A0ABS3PX16</accession>
<organism evidence="2 3">
    <name type="scientific">Capnocytophaga bilenii</name>
    <dbReference type="NCBI Taxonomy" id="2819369"/>
    <lineage>
        <taxon>Bacteria</taxon>
        <taxon>Pseudomonadati</taxon>
        <taxon>Bacteroidota</taxon>
        <taxon>Flavobacteriia</taxon>
        <taxon>Flavobacteriales</taxon>
        <taxon>Flavobacteriaceae</taxon>
        <taxon>Capnocytophaga</taxon>
    </lineage>
</organism>
<sequence length="139" mass="16310">MKKFITFLITNFLVIVFSNWLMLEIVHPLWAGYWLKIGTVVTLLVLCSVYPLINSIKLWYARHLWLYGAVVAILFSYWFFATLTFEQASVLWSLKTAIEGATFGQVFGMWIAYPALIMMNYGLGKYFFKENQLLSKYEY</sequence>
<dbReference type="Proteomes" id="UP000681610">
    <property type="component" value="Unassembled WGS sequence"/>
</dbReference>
<gene>
    <name evidence="2" type="ORF">J4N46_05555</name>
</gene>
<dbReference type="RefSeq" id="WP_208058473.1">
    <property type="nucleotide sequence ID" value="NZ_JAGDYP010000003.1"/>
</dbReference>
<keyword evidence="3" id="KW-1185">Reference proteome</keyword>
<keyword evidence="1" id="KW-0812">Transmembrane</keyword>
<comment type="caution">
    <text evidence="2">The sequence shown here is derived from an EMBL/GenBank/DDBJ whole genome shotgun (WGS) entry which is preliminary data.</text>
</comment>
<feature type="transmembrane region" description="Helical" evidence="1">
    <location>
        <begin position="64"/>
        <end position="83"/>
    </location>
</feature>